<dbReference type="InterPro" id="IPR018316">
    <property type="entry name" value="Tubulin/FtsZ_2-layer-sand-dom"/>
</dbReference>
<keyword evidence="3 8" id="KW-0132">Cell division</keyword>
<dbReference type="RefSeq" id="WP_111139411.1">
    <property type="nucleotide sequence ID" value="NZ_CP071405.1"/>
</dbReference>
<dbReference type="InterPro" id="IPR037103">
    <property type="entry name" value="Tubulin/FtsZ-like_C"/>
</dbReference>
<dbReference type="PANTHER" id="PTHR30314:SF3">
    <property type="entry name" value="MITOCHONDRIAL DIVISION PROTEIN FSZA"/>
    <property type="match status" value="1"/>
</dbReference>
<dbReference type="CDD" id="cd02201">
    <property type="entry name" value="FtsZ_type1"/>
    <property type="match status" value="1"/>
</dbReference>
<dbReference type="InterPro" id="IPR003008">
    <property type="entry name" value="Tubulin_FtsZ_GTPase"/>
</dbReference>
<keyword evidence="6 8" id="KW-0717">Septation</keyword>
<dbReference type="InterPro" id="IPR036525">
    <property type="entry name" value="Tubulin/FtsZ_GTPase_sf"/>
</dbReference>
<dbReference type="PROSITE" id="PS01135">
    <property type="entry name" value="FTSZ_2"/>
    <property type="match status" value="1"/>
</dbReference>
<organism evidence="14 15">
    <name type="scientific">Pantoea deleyi</name>
    <dbReference type="NCBI Taxonomy" id="470932"/>
    <lineage>
        <taxon>Bacteria</taxon>
        <taxon>Pseudomonadati</taxon>
        <taxon>Pseudomonadota</taxon>
        <taxon>Gammaproteobacteria</taxon>
        <taxon>Enterobacterales</taxon>
        <taxon>Erwiniaceae</taxon>
        <taxon>Pantoea</taxon>
    </lineage>
</organism>
<evidence type="ECO:0000256" key="10">
    <source>
        <dbReference type="RuleBase" id="RU000631"/>
    </source>
</evidence>
<proteinExistence type="inferred from homology"/>
<keyword evidence="2 8" id="KW-0963">Cytoplasm</keyword>
<protein>
    <recommendedName>
        <fullName evidence="8 9">Cell division protein FtsZ</fullName>
    </recommendedName>
</protein>
<evidence type="ECO:0000256" key="1">
    <source>
        <dbReference type="ARBA" id="ARBA00009690"/>
    </source>
</evidence>
<dbReference type="EMBL" id="VHJA01000052">
    <property type="protein sequence ID" value="TPV42856.1"/>
    <property type="molecule type" value="Genomic_DNA"/>
</dbReference>
<feature type="domain" description="Tubulin/FtsZ 2-layer sandwich" evidence="13">
    <location>
        <begin position="206"/>
        <end position="324"/>
    </location>
</feature>
<keyword evidence="5 8" id="KW-0342">GTP-binding</keyword>
<dbReference type="OrthoDB" id="9813375at2"/>
<dbReference type="Pfam" id="PF00091">
    <property type="entry name" value="Tubulin"/>
    <property type="match status" value="1"/>
</dbReference>
<dbReference type="SUPFAM" id="SSF55307">
    <property type="entry name" value="Tubulin C-terminal domain-like"/>
    <property type="match status" value="1"/>
</dbReference>
<dbReference type="GO" id="GO:0003924">
    <property type="term" value="F:GTPase activity"/>
    <property type="evidence" value="ECO:0007669"/>
    <property type="project" value="UniProtKB-UniRule"/>
</dbReference>
<name>A0A506QB25_9GAMM</name>
<gene>
    <name evidence="8 14" type="primary">ftsZ</name>
    <name evidence="14" type="ORF">FJW01_08495</name>
</gene>
<dbReference type="PRINTS" id="PR00423">
    <property type="entry name" value="CELLDVISFTSZ"/>
</dbReference>
<comment type="subunit">
    <text evidence="8">Homodimer. Polymerizes to form a dynamic ring structure in a strictly GTP-dependent manner. Interacts directly with several other division proteins.</text>
</comment>
<feature type="domain" description="Tubulin/FtsZ GTPase" evidence="12">
    <location>
        <begin position="12"/>
        <end position="204"/>
    </location>
</feature>
<dbReference type="SMART" id="SM00865">
    <property type="entry name" value="Tubulin_C"/>
    <property type="match status" value="1"/>
</dbReference>
<dbReference type="GO" id="GO:0005737">
    <property type="term" value="C:cytoplasm"/>
    <property type="evidence" value="ECO:0007669"/>
    <property type="project" value="UniProtKB-SubCell"/>
</dbReference>
<keyword evidence="4 8" id="KW-0547">Nucleotide-binding</keyword>
<keyword evidence="7 8" id="KW-0131">Cell cycle</keyword>
<dbReference type="FunFam" id="3.30.1330.20:FF:000004">
    <property type="entry name" value="Cell division protein FtsZ"/>
    <property type="match status" value="1"/>
</dbReference>
<dbReference type="NCBIfam" id="TIGR00065">
    <property type="entry name" value="ftsZ"/>
    <property type="match status" value="1"/>
</dbReference>
<dbReference type="Pfam" id="PF12327">
    <property type="entry name" value="FtsZ_C"/>
    <property type="match status" value="1"/>
</dbReference>
<feature type="binding site" evidence="8">
    <location>
        <position position="186"/>
    </location>
    <ligand>
        <name>GTP</name>
        <dbReference type="ChEBI" id="CHEBI:37565"/>
    </ligand>
</feature>
<accession>A0A506QB25</accession>
<dbReference type="Gene3D" id="3.30.1330.20">
    <property type="entry name" value="Tubulin/FtsZ, C-terminal domain"/>
    <property type="match status" value="1"/>
</dbReference>
<feature type="binding site" evidence="8">
    <location>
        <begin position="107"/>
        <end position="109"/>
    </location>
    <ligand>
        <name>GTP</name>
        <dbReference type="ChEBI" id="CHEBI:37565"/>
    </ligand>
</feature>
<dbReference type="Proteomes" id="UP000317747">
    <property type="component" value="Unassembled WGS sequence"/>
</dbReference>
<evidence type="ECO:0000259" key="12">
    <source>
        <dbReference type="SMART" id="SM00864"/>
    </source>
</evidence>
<dbReference type="SUPFAM" id="SSF52490">
    <property type="entry name" value="Tubulin nucleotide-binding domain-like"/>
    <property type="match status" value="1"/>
</dbReference>
<dbReference type="InterPro" id="IPR020805">
    <property type="entry name" value="Cell_div_FtsZ_CS"/>
</dbReference>
<dbReference type="GO" id="GO:0032153">
    <property type="term" value="C:cell division site"/>
    <property type="evidence" value="ECO:0007669"/>
    <property type="project" value="UniProtKB-UniRule"/>
</dbReference>
<dbReference type="GO" id="GO:0000917">
    <property type="term" value="P:division septum assembly"/>
    <property type="evidence" value="ECO:0007669"/>
    <property type="project" value="UniProtKB-KW"/>
</dbReference>
<dbReference type="InterPro" id="IPR024757">
    <property type="entry name" value="FtsZ_C"/>
</dbReference>
<dbReference type="GO" id="GO:0043093">
    <property type="term" value="P:FtsZ-dependent cytokinesis"/>
    <property type="evidence" value="ECO:0007669"/>
    <property type="project" value="UniProtKB-UniRule"/>
</dbReference>
<evidence type="ECO:0000313" key="15">
    <source>
        <dbReference type="Proteomes" id="UP000317747"/>
    </source>
</evidence>
<evidence type="ECO:0000256" key="11">
    <source>
        <dbReference type="SAM" id="MobiDB-lite"/>
    </source>
</evidence>
<comment type="caution">
    <text evidence="14">The sequence shown here is derived from an EMBL/GenBank/DDBJ whole genome shotgun (WGS) entry which is preliminary data.</text>
</comment>
<dbReference type="AlphaFoldDB" id="A0A506QB25"/>
<feature type="binding site" evidence="8">
    <location>
        <begin position="20"/>
        <end position="24"/>
    </location>
    <ligand>
        <name>GTP</name>
        <dbReference type="ChEBI" id="CHEBI:37565"/>
    </ligand>
</feature>
<feature type="binding site" evidence="8">
    <location>
        <position position="142"/>
    </location>
    <ligand>
        <name>GTP</name>
        <dbReference type="ChEBI" id="CHEBI:37565"/>
    </ligand>
</feature>
<dbReference type="Gene3D" id="3.40.50.1440">
    <property type="entry name" value="Tubulin/FtsZ, GTPase domain"/>
    <property type="match status" value="1"/>
</dbReference>
<evidence type="ECO:0000256" key="4">
    <source>
        <dbReference type="ARBA" id="ARBA00022741"/>
    </source>
</evidence>
<dbReference type="InterPro" id="IPR045061">
    <property type="entry name" value="FtsZ/CetZ"/>
</dbReference>
<dbReference type="InterPro" id="IPR008280">
    <property type="entry name" value="Tub_FtsZ_C"/>
</dbReference>
<feature type="binding site" evidence="8">
    <location>
        <position position="138"/>
    </location>
    <ligand>
        <name>GTP</name>
        <dbReference type="ChEBI" id="CHEBI:37565"/>
    </ligand>
</feature>
<comment type="similarity">
    <text evidence="1 8 10">Belongs to the FtsZ family.</text>
</comment>
<evidence type="ECO:0000256" key="6">
    <source>
        <dbReference type="ARBA" id="ARBA00023210"/>
    </source>
</evidence>
<evidence type="ECO:0000313" key="14">
    <source>
        <dbReference type="EMBL" id="TPV42856.1"/>
    </source>
</evidence>
<evidence type="ECO:0000256" key="9">
    <source>
        <dbReference type="NCBIfam" id="TIGR00065"/>
    </source>
</evidence>
<dbReference type="HAMAP" id="MF_00909">
    <property type="entry name" value="FtsZ"/>
    <property type="match status" value="1"/>
</dbReference>
<dbReference type="InterPro" id="IPR000158">
    <property type="entry name" value="Cell_div_FtsZ"/>
</dbReference>
<reference evidence="14 15" key="1">
    <citation type="submission" date="2019-06" db="EMBL/GenBank/DDBJ databases">
        <title>Taxogenomics and systematics of the genus Pantoea.</title>
        <authorList>
            <person name="Tambong J.T."/>
        </authorList>
    </citation>
    <scope>NUCLEOTIDE SEQUENCE [LARGE SCALE GENOMIC DNA]</scope>
    <source>
        <strain evidence="14 15">LMG 24200</strain>
    </source>
</reference>
<dbReference type="PROSITE" id="PS01134">
    <property type="entry name" value="FTSZ_1"/>
    <property type="match status" value="1"/>
</dbReference>
<dbReference type="PANTHER" id="PTHR30314">
    <property type="entry name" value="CELL DIVISION PROTEIN FTSZ-RELATED"/>
    <property type="match status" value="1"/>
</dbReference>
<evidence type="ECO:0000256" key="5">
    <source>
        <dbReference type="ARBA" id="ARBA00023134"/>
    </source>
</evidence>
<evidence type="ECO:0000259" key="13">
    <source>
        <dbReference type="SMART" id="SM00865"/>
    </source>
</evidence>
<dbReference type="SMART" id="SM00864">
    <property type="entry name" value="Tubulin"/>
    <property type="match status" value="1"/>
</dbReference>
<evidence type="ECO:0000256" key="8">
    <source>
        <dbReference type="HAMAP-Rule" id="MF_00909"/>
    </source>
</evidence>
<comment type="subcellular location">
    <subcellularLocation>
        <location evidence="8">Cytoplasm</location>
    </subcellularLocation>
    <text evidence="8">Assembles at midcell at the inner surface of the cytoplasmic membrane.</text>
</comment>
<dbReference type="GO" id="GO:0051258">
    <property type="term" value="P:protein polymerization"/>
    <property type="evidence" value="ECO:0007669"/>
    <property type="project" value="UniProtKB-UniRule"/>
</dbReference>
<evidence type="ECO:0000256" key="2">
    <source>
        <dbReference type="ARBA" id="ARBA00022490"/>
    </source>
</evidence>
<dbReference type="GO" id="GO:0005525">
    <property type="term" value="F:GTP binding"/>
    <property type="evidence" value="ECO:0007669"/>
    <property type="project" value="UniProtKB-UniRule"/>
</dbReference>
<dbReference type="FunFam" id="3.40.50.1440:FF:000023">
    <property type="entry name" value="Cell division protein FtsZ"/>
    <property type="match status" value="1"/>
</dbReference>
<keyword evidence="15" id="KW-1185">Reference proteome</keyword>
<sequence length="384" mass="40546">MFEPMELTNDAVIKVIGVGGGGGNAVEHMVRERIEGVEFFAVNTDAQALRKTAVGQTIQIGNNITKGLGAGANPEVGRNSAEEDREALRSALEGADMVFIAAGMGGGTGTGAAPVVAEVAKDLGILTVAVVTKPFNFEGKKRMAFAEQGIAELSKHVDSLITIPNDKLLKVLGRGISLLDAFGAANDVLKGAVQGIAELITRPGLMNVDFADVRTVMSEMGYAMMGSGVACGEDRAEEAAEMAISSPLLEDIDLSGARGVLVNITAGFDLRLDEFETVGNTIRAFASDNATVVIGTSLDPEMNDELRVTVVATGIGMDKRPEITLVTNKPASQPVMDHRYQQHGMSPLPQEQKPAAKVVNEQPAQSNKEPDYLDIPAFLRKQAD</sequence>
<comment type="function">
    <text evidence="8 10">Essential cell division protein that forms a contractile ring structure (Z ring) at the future cell division site. The regulation of the ring assembly controls the timing and the location of cell division. One of the functions of the FtsZ ring is to recruit other cell division proteins to the septum to produce a new cell wall between the dividing cells. Binds GTP and shows GTPase activity.</text>
</comment>
<feature type="region of interest" description="Disordered" evidence="11">
    <location>
        <begin position="344"/>
        <end position="384"/>
    </location>
</feature>
<evidence type="ECO:0000256" key="3">
    <source>
        <dbReference type="ARBA" id="ARBA00022618"/>
    </source>
</evidence>
<evidence type="ECO:0000256" key="7">
    <source>
        <dbReference type="ARBA" id="ARBA00023306"/>
    </source>
</evidence>